<evidence type="ECO:0000313" key="2">
    <source>
        <dbReference type="EMBL" id="EEF36604.1"/>
    </source>
</evidence>
<reference evidence="3" key="1">
    <citation type="journal article" date="2010" name="Nat. Biotechnol.">
        <title>Draft genome sequence of the oilseed species Ricinus communis.</title>
        <authorList>
            <person name="Chan A.P."/>
            <person name="Crabtree J."/>
            <person name="Zhao Q."/>
            <person name="Lorenzi H."/>
            <person name="Orvis J."/>
            <person name="Puiu D."/>
            <person name="Melake-Berhan A."/>
            <person name="Jones K.M."/>
            <person name="Redman J."/>
            <person name="Chen G."/>
            <person name="Cahoon E.B."/>
            <person name="Gedil M."/>
            <person name="Stanke M."/>
            <person name="Haas B.J."/>
            <person name="Wortman J.R."/>
            <person name="Fraser-Liggett C.M."/>
            <person name="Ravel J."/>
            <person name="Rabinowicz P.D."/>
        </authorList>
    </citation>
    <scope>NUCLEOTIDE SEQUENCE [LARGE SCALE GENOMIC DNA]</scope>
    <source>
        <strain evidence="3">cv. Hale</strain>
    </source>
</reference>
<dbReference type="InParanoid" id="B9SIE9"/>
<organism evidence="2 3">
    <name type="scientific">Ricinus communis</name>
    <name type="common">Castor bean</name>
    <dbReference type="NCBI Taxonomy" id="3988"/>
    <lineage>
        <taxon>Eukaryota</taxon>
        <taxon>Viridiplantae</taxon>
        <taxon>Streptophyta</taxon>
        <taxon>Embryophyta</taxon>
        <taxon>Tracheophyta</taxon>
        <taxon>Spermatophyta</taxon>
        <taxon>Magnoliopsida</taxon>
        <taxon>eudicotyledons</taxon>
        <taxon>Gunneridae</taxon>
        <taxon>Pentapetalae</taxon>
        <taxon>rosids</taxon>
        <taxon>fabids</taxon>
        <taxon>Malpighiales</taxon>
        <taxon>Euphorbiaceae</taxon>
        <taxon>Acalyphoideae</taxon>
        <taxon>Acalypheae</taxon>
        <taxon>Ricinus</taxon>
    </lineage>
</organism>
<name>B9SIE9_RICCO</name>
<feature type="region of interest" description="Disordered" evidence="1">
    <location>
        <begin position="18"/>
        <end position="53"/>
    </location>
</feature>
<keyword evidence="3" id="KW-1185">Reference proteome</keyword>
<sequence length="86" mass="9697">MGSNGRVCKLEKAFKSMQLKGTEPSASSSAPPPNYNVSKRQMSGSTTAVNGHDQTLRINTDDYDYKLRRMEEKAEMLLHFIFWGPN</sequence>
<evidence type="ECO:0000313" key="3">
    <source>
        <dbReference type="Proteomes" id="UP000008311"/>
    </source>
</evidence>
<feature type="compositionally biased region" description="Polar residues" evidence="1">
    <location>
        <begin position="35"/>
        <end position="53"/>
    </location>
</feature>
<dbReference type="Proteomes" id="UP000008311">
    <property type="component" value="Unassembled WGS sequence"/>
</dbReference>
<proteinExistence type="predicted"/>
<dbReference type="eggNOG" id="ENOG502R7SV">
    <property type="taxonomic scope" value="Eukaryota"/>
</dbReference>
<protein>
    <submittedName>
        <fullName evidence="2">Uncharacterized protein</fullName>
    </submittedName>
</protein>
<accession>B9SIE9</accession>
<dbReference type="AlphaFoldDB" id="B9SIE9"/>
<evidence type="ECO:0000256" key="1">
    <source>
        <dbReference type="SAM" id="MobiDB-lite"/>
    </source>
</evidence>
<dbReference type="EMBL" id="EQ973972">
    <property type="protein sequence ID" value="EEF36604.1"/>
    <property type="molecule type" value="Genomic_DNA"/>
</dbReference>
<gene>
    <name evidence="2" type="ORF">RCOM_1255350</name>
</gene>